<dbReference type="InParanoid" id="A0A6L2Q2R5"/>
<dbReference type="Proteomes" id="UP000502823">
    <property type="component" value="Unassembled WGS sequence"/>
</dbReference>
<accession>A0A6L2Q2R5</accession>
<evidence type="ECO:0000313" key="2">
    <source>
        <dbReference type="EMBL" id="GFG36137.1"/>
    </source>
</evidence>
<evidence type="ECO:0000259" key="1">
    <source>
        <dbReference type="Pfam" id="PF16060"/>
    </source>
</evidence>
<dbReference type="AlphaFoldDB" id="A0A6L2Q2R5"/>
<dbReference type="EMBL" id="BLKM01006078">
    <property type="protein sequence ID" value="GFG36137.1"/>
    <property type="molecule type" value="Genomic_DNA"/>
</dbReference>
<dbReference type="InterPro" id="IPR032061">
    <property type="entry name" value="DUF4802"/>
</dbReference>
<sequence>LEDLYCRYTNNAVFVLDTADTCGDVEGLVSLFGSPAGRALVAAGSSENSGSSSSRLLCGSRKKDGRLISKTRRKERRKSSTELYREAAALLGLTCSMNDSCRCIECQSHYFDFDDDDRRTDTGLAAGTPALLDHVLSHPMTCSLQ</sequence>
<dbReference type="OrthoDB" id="6781345at2759"/>
<keyword evidence="3" id="KW-1185">Reference proteome</keyword>
<name>A0A6L2Q2R5_COPFO</name>
<comment type="caution">
    <text evidence="2">The sequence shown here is derived from an EMBL/GenBank/DDBJ whole genome shotgun (WGS) entry which is preliminary data.</text>
</comment>
<proteinExistence type="predicted"/>
<gene>
    <name evidence="2" type="ORF">Cfor_02752</name>
</gene>
<evidence type="ECO:0000313" key="3">
    <source>
        <dbReference type="Proteomes" id="UP000502823"/>
    </source>
</evidence>
<dbReference type="Pfam" id="PF16060">
    <property type="entry name" value="DUF4802"/>
    <property type="match status" value="1"/>
</dbReference>
<organism evidence="2 3">
    <name type="scientific">Coptotermes formosanus</name>
    <name type="common">Formosan subterranean termite</name>
    <dbReference type="NCBI Taxonomy" id="36987"/>
    <lineage>
        <taxon>Eukaryota</taxon>
        <taxon>Metazoa</taxon>
        <taxon>Ecdysozoa</taxon>
        <taxon>Arthropoda</taxon>
        <taxon>Hexapoda</taxon>
        <taxon>Insecta</taxon>
        <taxon>Pterygota</taxon>
        <taxon>Neoptera</taxon>
        <taxon>Polyneoptera</taxon>
        <taxon>Dictyoptera</taxon>
        <taxon>Blattodea</taxon>
        <taxon>Blattoidea</taxon>
        <taxon>Termitoidae</taxon>
        <taxon>Rhinotermitidae</taxon>
        <taxon>Coptotermes</taxon>
    </lineage>
</organism>
<protein>
    <recommendedName>
        <fullName evidence="1">DUF4802 domain-containing protein</fullName>
    </recommendedName>
</protein>
<feature type="non-terminal residue" evidence="2">
    <location>
        <position position="1"/>
    </location>
</feature>
<feature type="domain" description="DUF4802" evidence="1">
    <location>
        <begin position="78"/>
        <end position="135"/>
    </location>
</feature>
<reference evidence="3" key="1">
    <citation type="submission" date="2020-01" db="EMBL/GenBank/DDBJ databases">
        <title>Draft genome sequence of the Termite Coptotermes fromosanus.</title>
        <authorList>
            <person name="Itakura S."/>
            <person name="Yosikawa Y."/>
            <person name="Umezawa K."/>
        </authorList>
    </citation>
    <scope>NUCLEOTIDE SEQUENCE [LARGE SCALE GENOMIC DNA]</scope>
</reference>